<dbReference type="SUPFAM" id="SSF50630">
    <property type="entry name" value="Acid proteases"/>
    <property type="match status" value="2"/>
</dbReference>
<feature type="region of interest" description="Disordered" evidence="6">
    <location>
        <begin position="503"/>
        <end position="522"/>
    </location>
</feature>
<keyword evidence="7" id="KW-0732">Signal</keyword>
<keyword evidence="10" id="KW-1185">Reference proteome</keyword>
<dbReference type="Pfam" id="PF00026">
    <property type="entry name" value="Asp"/>
    <property type="match status" value="2"/>
</dbReference>
<dbReference type="PANTHER" id="PTHR47966">
    <property type="entry name" value="BETA-SITE APP-CLEAVING ENZYME, ISOFORM A-RELATED"/>
    <property type="match status" value="1"/>
</dbReference>
<reference evidence="9" key="1">
    <citation type="submission" date="2023-10" db="EMBL/GenBank/DDBJ databases">
        <authorList>
            <person name="Chen Y."/>
            <person name="Shah S."/>
            <person name="Dougan E. K."/>
            <person name="Thang M."/>
            <person name="Chan C."/>
        </authorList>
    </citation>
    <scope>NUCLEOTIDE SEQUENCE [LARGE SCALE GENOMIC DNA]</scope>
</reference>
<evidence type="ECO:0000256" key="4">
    <source>
        <dbReference type="ARBA" id="ARBA00022801"/>
    </source>
</evidence>
<dbReference type="InterPro" id="IPR021109">
    <property type="entry name" value="Peptidase_aspartic_dom_sf"/>
</dbReference>
<name>A0ABN9XEW5_9DINO</name>
<proteinExistence type="inferred from homology"/>
<dbReference type="InterPro" id="IPR001969">
    <property type="entry name" value="Aspartic_peptidase_AS"/>
</dbReference>
<evidence type="ECO:0000256" key="6">
    <source>
        <dbReference type="SAM" id="MobiDB-lite"/>
    </source>
</evidence>
<evidence type="ECO:0000256" key="7">
    <source>
        <dbReference type="SAM" id="SignalP"/>
    </source>
</evidence>
<keyword evidence="4 5" id="KW-0378">Hydrolase</keyword>
<organism evidence="9 10">
    <name type="scientific">Prorocentrum cordatum</name>
    <dbReference type="NCBI Taxonomy" id="2364126"/>
    <lineage>
        <taxon>Eukaryota</taxon>
        <taxon>Sar</taxon>
        <taxon>Alveolata</taxon>
        <taxon>Dinophyceae</taxon>
        <taxon>Prorocentrales</taxon>
        <taxon>Prorocentraceae</taxon>
        <taxon>Prorocentrum</taxon>
    </lineage>
</organism>
<keyword evidence="2 5" id="KW-0645">Protease</keyword>
<feature type="compositionally biased region" description="Low complexity" evidence="6">
    <location>
        <begin position="649"/>
        <end position="687"/>
    </location>
</feature>
<gene>
    <name evidence="9" type="ORF">PCOR1329_LOCUS76065</name>
</gene>
<sequence>MRGALTQPVGAAAARLLLLLLGPAATAAAADSSAVWQAELTAGGEVKAGLAGAVLGDGGEVEIGPNGAAHAAAPGRPSAGEAEMLHGSVTGTVSQAVNGSVPSGSIKIGTPPVVMQVIFDTGSSRFVAKTWRTVKRELEVVDGGAAENVKPTGNMYDHGKSTSYVREFMKKGDKRLPRQGYIAYGSGKAVTEEGKDTIRAGGRKLTGFPLSEILQDSLAVLHKKGGAEGVFGLQHMRDRSHGESFFSACRDHGLMTAFGYCRGKRDTGTVLWGDNATDGTAIPVLGKIHWAINLSRVEMAIHHSNKGSAASHRSKAAEHAKHRAVSKHGGKMPVLSQKGVRALLSQRGELAEFVRAKYSGDGAVLAEGTGGDGARWNETFSHSSVASPLDDQTSQSKSMGWVRASGEGLADEQLLGSGRASKPGSLKFCDQGKCTAIIDTGSNIIAGPMKMIRKISKMLNVKMDCSNLQDLPPMKLHFGTFEATIPAAAYTMRVSMPSWAKKIHGRTGSSGSTRAAPRRPAAKLEQEVAGASLEDASDGVWAGAGAWGRVFQDLHERRGIDLGPHFHGVNLSHLLSMSELCIPALVPMDKETPLGALWVVGTPLFEGYYTRWSWPKHQSHPTIYMKELAKASACGAAKAPARHAKTDLAAAPAGTAAPRGAGRAALMRSEARRPAAPRGALAEAMAGDDLGDDSAQPRRVEVDDLRFPHWARYLDEP</sequence>
<feature type="domain" description="Peptidase A1" evidence="8">
    <location>
        <begin position="104"/>
        <end position="300"/>
    </location>
</feature>
<dbReference type="CDD" id="cd05471">
    <property type="entry name" value="pepsin_like"/>
    <property type="match status" value="1"/>
</dbReference>
<dbReference type="Gene3D" id="2.40.70.10">
    <property type="entry name" value="Acid Proteases"/>
    <property type="match status" value="2"/>
</dbReference>
<evidence type="ECO:0000313" key="9">
    <source>
        <dbReference type="EMBL" id="CAK0898079.1"/>
    </source>
</evidence>
<feature type="region of interest" description="Disordered" evidence="6">
    <location>
        <begin position="648"/>
        <end position="701"/>
    </location>
</feature>
<evidence type="ECO:0000259" key="8">
    <source>
        <dbReference type="Pfam" id="PF00026"/>
    </source>
</evidence>
<accession>A0ABN9XEW5</accession>
<evidence type="ECO:0000256" key="2">
    <source>
        <dbReference type="ARBA" id="ARBA00022670"/>
    </source>
</evidence>
<comment type="caution">
    <text evidence="9">The sequence shown here is derived from an EMBL/GenBank/DDBJ whole genome shotgun (WGS) entry which is preliminary data.</text>
</comment>
<dbReference type="PROSITE" id="PS00141">
    <property type="entry name" value="ASP_PROTEASE"/>
    <property type="match status" value="1"/>
</dbReference>
<dbReference type="PANTHER" id="PTHR47966:SF51">
    <property type="entry name" value="BETA-SITE APP-CLEAVING ENZYME, ISOFORM A-RELATED"/>
    <property type="match status" value="1"/>
</dbReference>
<evidence type="ECO:0000256" key="1">
    <source>
        <dbReference type="ARBA" id="ARBA00007447"/>
    </source>
</evidence>
<feature type="chain" id="PRO_5045945211" description="Peptidase A1 domain-containing protein" evidence="7">
    <location>
        <begin position="30"/>
        <end position="717"/>
    </location>
</feature>
<feature type="signal peptide" evidence="7">
    <location>
        <begin position="1"/>
        <end position="29"/>
    </location>
</feature>
<comment type="similarity">
    <text evidence="1 5">Belongs to the peptidase A1 family.</text>
</comment>
<feature type="domain" description="Peptidase A1" evidence="8">
    <location>
        <begin position="429"/>
        <end position="495"/>
    </location>
</feature>
<evidence type="ECO:0000256" key="5">
    <source>
        <dbReference type="RuleBase" id="RU000454"/>
    </source>
</evidence>
<dbReference type="InterPro" id="IPR034164">
    <property type="entry name" value="Pepsin-like_dom"/>
</dbReference>
<keyword evidence="3 5" id="KW-0064">Aspartyl protease</keyword>
<evidence type="ECO:0000256" key="3">
    <source>
        <dbReference type="ARBA" id="ARBA00022750"/>
    </source>
</evidence>
<protein>
    <recommendedName>
        <fullName evidence="8">Peptidase A1 domain-containing protein</fullName>
    </recommendedName>
</protein>
<dbReference type="InterPro" id="IPR033121">
    <property type="entry name" value="PEPTIDASE_A1"/>
</dbReference>
<dbReference type="Proteomes" id="UP001189429">
    <property type="component" value="Unassembled WGS sequence"/>
</dbReference>
<dbReference type="InterPro" id="IPR001461">
    <property type="entry name" value="Aspartic_peptidase_A1"/>
</dbReference>
<dbReference type="EMBL" id="CAUYUJ010020426">
    <property type="protein sequence ID" value="CAK0898079.1"/>
    <property type="molecule type" value="Genomic_DNA"/>
</dbReference>
<dbReference type="PRINTS" id="PR00792">
    <property type="entry name" value="PEPSIN"/>
</dbReference>
<evidence type="ECO:0000313" key="10">
    <source>
        <dbReference type="Proteomes" id="UP001189429"/>
    </source>
</evidence>